<feature type="transmembrane region" description="Helical" evidence="6">
    <location>
        <begin position="492"/>
        <end position="511"/>
    </location>
</feature>
<dbReference type="GO" id="GO:0006857">
    <property type="term" value="P:oligopeptide transport"/>
    <property type="evidence" value="ECO:0007669"/>
    <property type="project" value="InterPro"/>
</dbReference>
<dbReference type="GO" id="GO:0016020">
    <property type="term" value="C:membrane"/>
    <property type="evidence" value="ECO:0007669"/>
    <property type="project" value="UniProtKB-SubCell"/>
</dbReference>
<accession>A0A8H7KGK4</accession>
<keyword evidence="3 6" id="KW-0812">Transmembrane</keyword>
<dbReference type="InterPro" id="IPR036259">
    <property type="entry name" value="MFS_trans_sf"/>
</dbReference>
<evidence type="ECO:0000256" key="1">
    <source>
        <dbReference type="ARBA" id="ARBA00004141"/>
    </source>
</evidence>
<evidence type="ECO:0000256" key="2">
    <source>
        <dbReference type="ARBA" id="ARBA00005982"/>
    </source>
</evidence>
<dbReference type="InterPro" id="IPR000109">
    <property type="entry name" value="POT_fam"/>
</dbReference>
<proteinExistence type="inferred from homology"/>
<evidence type="ECO:0000256" key="5">
    <source>
        <dbReference type="ARBA" id="ARBA00023136"/>
    </source>
</evidence>
<gene>
    <name evidence="7" type="ORF">Agabi119p4_4012</name>
</gene>
<evidence type="ECO:0000256" key="6">
    <source>
        <dbReference type="SAM" id="Phobius"/>
    </source>
</evidence>
<organism evidence="7 8">
    <name type="scientific">Agaricus bisporus var. burnettii</name>
    <dbReference type="NCBI Taxonomy" id="192524"/>
    <lineage>
        <taxon>Eukaryota</taxon>
        <taxon>Fungi</taxon>
        <taxon>Dikarya</taxon>
        <taxon>Basidiomycota</taxon>
        <taxon>Agaricomycotina</taxon>
        <taxon>Agaricomycetes</taxon>
        <taxon>Agaricomycetidae</taxon>
        <taxon>Agaricales</taxon>
        <taxon>Agaricineae</taxon>
        <taxon>Agaricaceae</taxon>
        <taxon>Agaricus</taxon>
    </lineage>
</organism>
<dbReference type="InterPro" id="IPR018456">
    <property type="entry name" value="PTR2_symporter_CS"/>
</dbReference>
<feature type="transmembrane region" description="Helical" evidence="6">
    <location>
        <begin position="263"/>
        <end position="283"/>
    </location>
</feature>
<comment type="similarity">
    <text evidence="2">Belongs to the major facilitator superfamily. Proton-dependent oligopeptide transporter (POT/PTR) (TC 2.A.17) family.</text>
</comment>
<evidence type="ECO:0000313" key="7">
    <source>
        <dbReference type="EMBL" id="KAF7775619.1"/>
    </source>
</evidence>
<dbReference type="GO" id="GO:0022857">
    <property type="term" value="F:transmembrane transporter activity"/>
    <property type="evidence" value="ECO:0007669"/>
    <property type="project" value="InterPro"/>
</dbReference>
<protein>
    <submittedName>
        <fullName evidence="7">Uncharacterized protein</fullName>
    </submittedName>
</protein>
<reference evidence="7 8" key="1">
    <citation type="journal article" name="Sci. Rep.">
        <title>Telomere-to-telomere assembled and centromere annotated genomes of the two main subspecies of the button mushroom Agaricus bisporus reveal especially polymorphic chromosome ends.</title>
        <authorList>
            <person name="Sonnenberg A.S.M."/>
            <person name="Sedaghat-Telgerd N."/>
            <person name="Lavrijssen B."/>
            <person name="Ohm R.A."/>
            <person name="Hendrickx P.M."/>
            <person name="Scholtmeijer K."/>
            <person name="Baars J.J.P."/>
            <person name="van Peer A."/>
        </authorList>
    </citation>
    <scope>NUCLEOTIDE SEQUENCE [LARGE SCALE GENOMIC DNA]</scope>
    <source>
        <strain evidence="7 8">H119_p4</strain>
    </source>
</reference>
<feature type="transmembrane region" description="Helical" evidence="6">
    <location>
        <begin position="435"/>
        <end position="458"/>
    </location>
</feature>
<feature type="transmembrane region" description="Helical" evidence="6">
    <location>
        <begin position="399"/>
        <end position="423"/>
    </location>
</feature>
<evidence type="ECO:0000256" key="4">
    <source>
        <dbReference type="ARBA" id="ARBA00022989"/>
    </source>
</evidence>
<comment type="caution">
    <text evidence="7">The sequence shown here is derived from an EMBL/GenBank/DDBJ whole genome shotgun (WGS) entry which is preliminary data.</text>
</comment>
<feature type="transmembrane region" description="Helical" evidence="6">
    <location>
        <begin position="147"/>
        <end position="166"/>
    </location>
</feature>
<dbReference type="AlphaFoldDB" id="A0A8H7KGK4"/>
<name>A0A8H7KGK4_AGABI</name>
<evidence type="ECO:0000313" key="8">
    <source>
        <dbReference type="Proteomes" id="UP000629468"/>
    </source>
</evidence>
<keyword evidence="4 6" id="KW-1133">Transmembrane helix</keyword>
<dbReference type="Gene3D" id="1.20.1250.20">
    <property type="entry name" value="MFS general substrate transporter like domains"/>
    <property type="match status" value="1"/>
</dbReference>
<feature type="transmembrane region" description="Helical" evidence="6">
    <location>
        <begin position="236"/>
        <end position="257"/>
    </location>
</feature>
<sequence>MAATAMDSEKPFQRTSGSIIEDEKVQYIEDGDSIIEGSEGVTQKDLDTYRHVADRLPYSAWLVLIVEFAERWTYYGTTNVFNNYIRAGLPPGSTSGAVAAANRDVGIAGALGQGVQKAFAITTFNSFWVYITPFVGGIIADTMWGRYTTIIVFSVVCLAGHIILVGSATPASLANPQAAMGILVLAIVVMGLGAGAIKANVAPMIAEQYTGKLRKETLPSGEVVIKSPSLTIQSTYLWFYAGINFGSCGAISASFLARDHGYWAAYLVPTGIFCLVPVVLILGRKNYVMTPPRGSVILETLRVITFALGPRWSLNPIKTVQAIRAKDFWDPARPSSYSEGQMPAKLTWDDEFVGEVSRTLNACTVFLFFPFYWLCYSQINGNLATVAAGMKLNGTPNDLIQNLNPIAIIVMVPFFDYVVYPLLRRWRINFTPIKRIYAGFLVAGLAMVYSAVLQHFIYLRSPCHDNLPSECKDAAGNPDASNINVWVVSGPYILVALSEIFASITSIEYAFTKAPKRMKSVVMAFSQFQNALSSALNFALVAVNVENKFAWLFGSFAVTAWVTGTIFFIVFRDLDRREEALNRIGKGDRAGFVDER</sequence>
<dbReference type="PROSITE" id="PS01022">
    <property type="entry name" value="PTR2_1"/>
    <property type="match status" value="1"/>
</dbReference>
<dbReference type="Proteomes" id="UP000629468">
    <property type="component" value="Unassembled WGS sequence"/>
</dbReference>
<evidence type="ECO:0000256" key="3">
    <source>
        <dbReference type="ARBA" id="ARBA00022692"/>
    </source>
</evidence>
<feature type="transmembrane region" description="Helical" evidence="6">
    <location>
        <begin position="523"/>
        <end position="543"/>
    </location>
</feature>
<feature type="transmembrane region" description="Helical" evidence="6">
    <location>
        <begin position="549"/>
        <end position="571"/>
    </location>
</feature>
<feature type="transmembrane region" description="Helical" evidence="6">
    <location>
        <begin position="360"/>
        <end position="379"/>
    </location>
</feature>
<dbReference type="Pfam" id="PF00854">
    <property type="entry name" value="PTR2"/>
    <property type="match status" value="1"/>
</dbReference>
<feature type="transmembrane region" description="Helical" evidence="6">
    <location>
        <begin position="178"/>
        <end position="197"/>
    </location>
</feature>
<dbReference type="EMBL" id="JABXXO010000006">
    <property type="protein sequence ID" value="KAF7775619.1"/>
    <property type="molecule type" value="Genomic_DNA"/>
</dbReference>
<dbReference type="SUPFAM" id="SSF103473">
    <property type="entry name" value="MFS general substrate transporter"/>
    <property type="match status" value="1"/>
</dbReference>
<comment type="subcellular location">
    <subcellularLocation>
        <location evidence="1">Membrane</location>
        <topology evidence="1">Multi-pass membrane protein</topology>
    </subcellularLocation>
</comment>
<keyword evidence="5 6" id="KW-0472">Membrane</keyword>
<dbReference type="PANTHER" id="PTHR11654">
    <property type="entry name" value="OLIGOPEPTIDE TRANSPORTER-RELATED"/>
    <property type="match status" value="1"/>
</dbReference>